<keyword evidence="3" id="KW-1185">Reference proteome</keyword>
<dbReference type="EMBL" id="AP027142">
    <property type="protein sequence ID" value="BDV34974.1"/>
    <property type="molecule type" value="Genomic_DNA"/>
</dbReference>
<proteinExistence type="predicted"/>
<sequence length="577" mass="60612">MTIMQELRHRKAVLARLVFLGLVAAAALAPLAPRAGESDIVLDNLTFTVGATTYRIPHLELKGASLSAIDLADLFKGDAKAVDGRLARLSAKSLRIPALTSETRAGGVVERSAYRDIDAADVVAGRIAILRAAGAEQTVEKPDGGAQHYLWGASVAKGIDLRQLAYLALATRLDSQEATKPVVDEESVEQLIIEDKAGRMTTTIGRLAVTGVKGRALPFPLPQLRDRLAKFDADKAEADPALLKDVIDAAASFDVASLDIREIAATGKGAPAESPYTVKIGRIAAAGVANGAVGSLALEDLSLVASDGGRLALKRFGLRDARLASLVESPFPQVGHIEAKGLDGDLPDARLGESARMKFSLAGAEADFADFREIAPTKLSGRMDQLAIDLASRGEAPSTAQFLALGYRTLDLSASLAGEWREKTQEAVFAPLRVEGKDMGAATLNVTFGGVSAAVFSPMAIVSRAALLASSLTSAELTLDGGALVERVLALESKTEKKPVDKLRADYAKTAAAAVAVVFGGGEKARKIADAVAAYVMKPKRLHVRLVSEKGVNALDAMARRPGDILESMEVEAVAER</sequence>
<feature type="chain" id="PRO_5047204403" description="DUF748 domain-containing protein" evidence="1">
    <location>
        <begin position="30"/>
        <end position="577"/>
    </location>
</feature>
<protein>
    <recommendedName>
        <fullName evidence="4">DUF748 domain-containing protein</fullName>
    </recommendedName>
</protein>
<evidence type="ECO:0000313" key="3">
    <source>
        <dbReference type="Proteomes" id="UP001317629"/>
    </source>
</evidence>
<evidence type="ECO:0000313" key="2">
    <source>
        <dbReference type="EMBL" id="BDV34974.1"/>
    </source>
</evidence>
<accession>A0ABM8EAF1</accession>
<reference evidence="2 3" key="1">
    <citation type="journal article" date="2023" name="Int. J. Syst. Evol. Microbiol.">
        <title>Methylocystis iwaonis sp. nov., a type II methane-oxidizing bacterium from surface soil of a rice paddy field in Japan, and emended description of the genus Methylocystis (ex Whittenbury et al. 1970) Bowman et al. 1993.</title>
        <authorList>
            <person name="Kaise H."/>
            <person name="Sawadogo J.B."/>
            <person name="Alam M.S."/>
            <person name="Ueno C."/>
            <person name="Dianou D."/>
            <person name="Shinjo R."/>
            <person name="Asakawa S."/>
        </authorList>
    </citation>
    <scope>NUCLEOTIDE SEQUENCE [LARGE SCALE GENOMIC DNA]</scope>
    <source>
        <strain evidence="2 3">SS37A-Re</strain>
    </source>
</reference>
<evidence type="ECO:0008006" key="4">
    <source>
        <dbReference type="Google" id="ProtNLM"/>
    </source>
</evidence>
<organism evidence="2 3">
    <name type="scientific">Methylocystis iwaonis</name>
    <dbReference type="NCBI Taxonomy" id="2885079"/>
    <lineage>
        <taxon>Bacteria</taxon>
        <taxon>Pseudomonadati</taxon>
        <taxon>Pseudomonadota</taxon>
        <taxon>Alphaproteobacteria</taxon>
        <taxon>Hyphomicrobiales</taxon>
        <taxon>Methylocystaceae</taxon>
        <taxon>Methylocystis</taxon>
    </lineage>
</organism>
<evidence type="ECO:0000256" key="1">
    <source>
        <dbReference type="SAM" id="SignalP"/>
    </source>
</evidence>
<gene>
    <name evidence="2" type="ORF">SS37A_25030</name>
</gene>
<feature type="signal peptide" evidence="1">
    <location>
        <begin position="1"/>
        <end position="29"/>
    </location>
</feature>
<name>A0ABM8EAF1_9HYPH</name>
<keyword evidence="1" id="KW-0732">Signal</keyword>
<dbReference type="Proteomes" id="UP001317629">
    <property type="component" value="Chromosome"/>
</dbReference>